<dbReference type="RefSeq" id="WP_220228267.1">
    <property type="nucleotide sequence ID" value="NZ_JAICBX010000002.1"/>
</dbReference>
<feature type="domain" description="HTH iclR-type" evidence="5">
    <location>
        <begin position="24"/>
        <end position="86"/>
    </location>
</feature>
<dbReference type="InterPro" id="IPR036390">
    <property type="entry name" value="WH_DNA-bd_sf"/>
</dbReference>
<dbReference type="AlphaFoldDB" id="A0AAE2ZJY4"/>
<feature type="region of interest" description="Disordered" evidence="4">
    <location>
        <begin position="1"/>
        <end position="21"/>
    </location>
</feature>
<evidence type="ECO:0000256" key="3">
    <source>
        <dbReference type="ARBA" id="ARBA00023163"/>
    </source>
</evidence>
<dbReference type="GO" id="GO:0045892">
    <property type="term" value="P:negative regulation of DNA-templated transcription"/>
    <property type="evidence" value="ECO:0007669"/>
    <property type="project" value="TreeGrafter"/>
</dbReference>
<dbReference type="Pfam" id="PF01614">
    <property type="entry name" value="IclR_C"/>
    <property type="match status" value="1"/>
</dbReference>
<keyword evidence="8" id="KW-1185">Reference proteome</keyword>
<dbReference type="Pfam" id="PF09339">
    <property type="entry name" value="HTH_IclR"/>
    <property type="match status" value="1"/>
</dbReference>
<dbReference type="GO" id="GO:0003700">
    <property type="term" value="F:DNA-binding transcription factor activity"/>
    <property type="evidence" value="ECO:0007669"/>
    <property type="project" value="TreeGrafter"/>
</dbReference>
<evidence type="ECO:0000259" key="5">
    <source>
        <dbReference type="PROSITE" id="PS51077"/>
    </source>
</evidence>
<dbReference type="Gene3D" id="3.30.450.40">
    <property type="match status" value="1"/>
</dbReference>
<dbReference type="PROSITE" id="PS51077">
    <property type="entry name" value="HTH_ICLR"/>
    <property type="match status" value="1"/>
</dbReference>
<dbReference type="EMBL" id="JAICBX010000002">
    <property type="protein sequence ID" value="MBW8637571.1"/>
    <property type="molecule type" value="Genomic_DNA"/>
</dbReference>
<reference evidence="7" key="1">
    <citation type="submission" date="2021-08" db="EMBL/GenBank/DDBJ databases">
        <title>Hoeflea bacterium WL0058 sp. nov., isolated from the sediment.</title>
        <authorList>
            <person name="Wang L."/>
            <person name="Zhang D."/>
        </authorList>
    </citation>
    <scope>NUCLEOTIDE SEQUENCE</scope>
    <source>
        <strain evidence="7">WL0058</strain>
    </source>
</reference>
<keyword evidence="3" id="KW-0804">Transcription</keyword>
<dbReference type="PANTHER" id="PTHR30136:SF7">
    <property type="entry name" value="HTH-TYPE TRANSCRIPTIONAL REGULATOR KDGR-RELATED"/>
    <property type="match status" value="1"/>
</dbReference>
<dbReference type="SMART" id="SM00346">
    <property type="entry name" value="HTH_ICLR"/>
    <property type="match status" value="1"/>
</dbReference>
<feature type="domain" description="IclR-ED" evidence="6">
    <location>
        <begin position="87"/>
        <end position="268"/>
    </location>
</feature>
<dbReference type="PANTHER" id="PTHR30136">
    <property type="entry name" value="HELIX-TURN-HELIX TRANSCRIPTIONAL REGULATOR, ICLR FAMILY"/>
    <property type="match status" value="1"/>
</dbReference>
<proteinExistence type="predicted"/>
<keyword evidence="2" id="KW-0238">DNA-binding</keyword>
<evidence type="ECO:0000313" key="8">
    <source>
        <dbReference type="Proteomes" id="UP001196509"/>
    </source>
</evidence>
<dbReference type="Gene3D" id="1.10.10.10">
    <property type="entry name" value="Winged helix-like DNA-binding domain superfamily/Winged helix DNA-binding domain"/>
    <property type="match status" value="1"/>
</dbReference>
<evidence type="ECO:0000313" key="7">
    <source>
        <dbReference type="EMBL" id="MBW8637571.1"/>
    </source>
</evidence>
<name>A0AAE2ZJY4_9HYPH</name>
<dbReference type="InterPro" id="IPR014757">
    <property type="entry name" value="Tscrpt_reg_IclR_C"/>
</dbReference>
<accession>A0AAE2ZJY4</accession>
<evidence type="ECO:0000256" key="4">
    <source>
        <dbReference type="SAM" id="MobiDB-lite"/>
    </source>
</evidence>
<dbReference type="PROSITE" id="PS51078">
    <property type="entry name" value="ICLR_ED"/>
    <property type="match status" value="1"/>
</dbReference>
<dbReference type="InterPro" id="IPR036388">
    <property type="entry name" value="WH-like_DNA-bd_sf"/>
</dbReference>
<feature type="compositionally biased region" description="Polar residues" evidence="4">
    <location>
        <begin position="1"/>
        <end position="20"/>
    </location>
</feature>
<dbReference type="GO" id="GO:0003677">
    <property type="term" value="F:DNA binding"/>
    <property type="evidence" value="ECO:0007669"/>
    <property type="project" value="UniProtKB-KW"/>
</dbReference>
<dbReference type="InterPro" id="IPR050707">
    <property type="entry name" value="HTH_MetabolicPath_Reg"/>
</dbReference>
<evidence type="ECO:0000256" key="1">
    <source>
        <dbReference type="ARBA" id="ARBA00023015"/>
    </source>
</evidence>
<organism evidence="7 8">
    <name type="scientific">Flavimaribacter sediminis</name>
    <dbReference type="NCBI Taxonomy" id="2865987"/>
    <lineage>
        <taxon>Bacteria</taxon>
        <taxon>Pseudomonadati</taxon>
        <taxon>Pseudomonadota</taxon>
        <taxon>Alphaproteobacteria</taxon>
        <taxon>Hyphomicrobiales</taxon>
        <taxon>Rhizobiaceae</taxon>
        <taxon>Flavimaribacter</taxon>
    </lineage>
</organism>
<dbReference type="SUPFAM" id="SSF46785">
    <property type="entry name" value="Winged helix' DNA-binding domain"/>
    <property type="match status" value="1"/>
</dbReference>
<keyword evidence="1" id="KW-0805">Transcription regulation</keyword>
<evidence type="ECO:0000259" key="6">
    <source>
        <dbReference type="PROSITE" id="PS51078"/>
    </source>
</evidence>
<protein>
    <submittedName>
        <fullName evidence="7">IclR family transcriptional regulator</fullName>
    </submittedName>
</protein>
<dbReference type="InterPro" id="IPR005471">
    <property type="entry name" value="Tscrpt_reg_IclR_N"/>
</dbReference>
<sequence>MSSVKKTSTRKAQSTPSVPSSYRAPALEKGLDILELLALQSEGLILSQIAQKLNRSVQEVYRVVMSLERRGYVLRGPGDDAFRLSLKLFDLASNHLPIRRLIQAAHPVLDRLAMQVEQVVIISVLDGWTTRVVVVSDNPAPIGFRVRLGTQRPLLKTASGRTLIAFQPSSVRYSLEEALGGALRERGEDPKPLIERIADVNRRGYECVSDETLRGITDVSFPIVDSSGEAQAALTMPYLVWVENEVQLAEAEQRLFECADTLSRELGGRLRRPEFPLSTD</sequence>
<dbReference type="InterPro" id="IPR029016">
    <property type="entry name" value="GAF-like_dom_sf"/>
</dbReference>
<dbReference type="Proteomes" id="UP001196509">
    <property type="component" value="Unassembled WGS sequence"/>
</dbReference>
<evidence type="ECO:0000256" key="2">
    <source>
        <dbReference type="ARBA" id="ARBA00023125"/>
    </source>
</evidence>
<dbReference type="SUPFAM" id="SSF55781">
    <property type="entry name" value="GAF domain-like"/>
    <property type="match status" value="1"/>
</dbReference>
<comment type="caution">
    <text evidence="7">The sequence shown here is derived from an EMBL/GenBank/DDBJ whole genome shotgun (WGS) entry which is preliminary data.</text>
</comment>
<gene>
    <name evidence="7" type="ORF">K1W69_10265</name>
</gene>